<feature type="compositionally biased region" description="Polar residues" evidence="1">
    <location>
        <begin position="23"/>
        <end position="36"/>
    </location>
</feature>
<evidence type="ECO:0000313" key="3">
    <source>
        <dbReference type="Proteomes" id="UP000631114"/>
    </source>
</evidence>
<accession>A0A835H7T2</accession>
<proteinExistence type="predicted"/>
<protein>
    <submittedName>
        <fullName evidence="2">Uncharacterized protein</fullName>
    </submittedName>
</protein>
<organism evidence="2 3">
    <name type="scientific">Coptis chinensis</name>
    <dbReference type="NCBI Taxonomy" id="261450"/>
    <lineage>
        <taxon>Eukaryota</taxon>
        <taxon>Viridiplantae</taxon>
        <taxon>Streptophyta</taxon>
        <taxon>Embryophyta</taxon>
        <taxon>Tracheophyta</taxon>
        <taxon>Spermatophyta</taxon>
        <taxon>Magnoliopsida</taxon>
        <taxon>Ranunculales</taxon>
        <taxon>Ranunculaceae</taxon>
        <taxon>Coptidoideae</taxon>
        <taxon>Coptis</taxon>
    </lineage>
</organism>
<sequence>MLELHKELEALDILEKKHLQGASQKNTLDINGNPPQDSYDDVKLRAPKLKQNRGSSKRKKGYPMMYGTDGASQVNRQQESDRPFFLTTDWDANQSYIPSEGFVPMFYMPTYPGGPVCRLDFQEDSSRG</sequence>
<dbReference type="EMBL" id="JADFTS010000008">
    <property type="protein sequence ID" value="KAF9595235.1"/>
    <property type="molecule type" value="Genomic_DNA"/>
</dbReference>
<keyword evidence="3" id="KW-1185">Reference proteome</keyword>
<dbReference type="AlphaFoldDB" id="A0A835H7T2"/>
<reference evidence="2 3" key="1">
    <citation type="submission" date="2020-10" db="EMBL/GenBank/DDBJ databases">
        <title>The Coptis chinensis genome and diversification of protoberbering-type alkaloids.</title>
        <authorList>
            <person name="Wang B."/>
            <person name="Shu S."/>
            <person name="Song C."/>
            <person name="Liu Y."/>
        </authorList>
    </citation>
    <scope>NUCLEOTIDE SEQUENCE [LARGE SCALE GENOMIC DNA]</scope>
    <source>
        <strain evidence="2">HL-2020</strain>
        <tissue evidence="2">Leaf</tissue>
    </source>
</reference>
<name>A0A835H7T2_9MAGN</name>
<comment type="caution">
    <text evidence="2">The sequence shown here is derived from an EMBL/GenBank/DDBJ whole genome shotgun (WGS) entry which is preliminary data.</text>
</comment>
<feature type="region of interest" description="Disordered" evidence="1">
    <location>
        <begin position="23"/>
        <end position="78"/>
    </location>
</feature>
<feature type="compositionally biased region" description="Basic residues" evidence="1">
    <location>
        <begin position="45"/>
        <end position="61"/>
    </location>
</feature>
<dbReference type="Proteomes" id="UP000631114">
    <property type="component" value="Unassembled WGS sequence"/>
</dbReference>
<gene>
    <name evidence="2" type="ORF">IFM89_038089</name>
</gene>
<evidence type="ECO:0000313" key="2">
    <source>
        <dbReference type="EMBL" id="KAF9595235.1"/>
    </source>
</evidence>
<evidence type="ECO:0000256" key="1">
    <source>
        <dbReference type="SAM" id="MobiDB-lite"/>
    </source>
</evidence>